<dbReference type="InterPro" id="IPR014458">
    <property type="entry name" value="Unchr_Phage_P2-GpU-fusion"/>
</dbReference>
<dbReference type="InterPro" id="IPR009734">
    <property type="entry name" value="Myoviridae_GpU"/>
</dbReference>
<dbReference type="Pfam" id="PF06995">
    <property type="entry name" value="Phage_P2_GpU"/>
    <property type="match status" value="1"/>
</dbReference>
<accession>A0A0F4TCN1</accession>
<dbReference type="PATRIC" id="fig|294.131.peg.2532"/>
<reference evidence="1 2" key="1">
    <citation type="submission" date="2015-03" db="EMBL/GenBank/DDBJ databases">
        <title>Comparative genomics of Pseudomonas insights into diversity of traits involved in vanlence and defense.</title>
        <authorList>
            <person name="Qin Y."/>
        </authorList>
    </citation>
    <scope>NUCLEOTIDE SEQUENCE [LARGE SCALE GENOMIC DNA]</scope>
    <source>
        <strain evidence="1 2">C3</strain>
    </source>
</reference>
<evidence type="ECO:0000313" key="2">
    <source>
        <dbReference type="Proteomes" id="UP000033500"/>
    </source>
</evidence>
<name>A0A0F4TCN1_PSEFL</name>
<protein>
    <submittedName>
        <fullName evidence="1">Phage tail protein</fullName>
    </submittedName>
</protein>
<dbReference type="AlphaFoldDB" id="A0A0F4TCN1"/>
<evidence type="ECO:0000313" key="1">
    <source>
        <dbReference type="EMBL" id="KJZ41730.1"/>
    </source>
</evidence>
<dbReference type="Proteomes" id="UP000033500">
    <property type="component" value="Unassembled WGS sequence"/>
</dbReference>
<gene>
    <name evidence="1" type="ORF">VC34_18325</name>
</gene>
<proteinExistence type="predicted"/>
<dbReference type="RefSeq" id="WP_046047781.1">
    <property type="nucleotide sequence ID" value="NZ_LACD01000022.1"/>
</dbReference>
<comment type="caution">
    <text evidence="1">The sequence shown here is derived from an EMBL/GenBank/DDBJ whole genome shotgun (WGS) entry which is preliminary data.</text>
</comment>
<organism evidence="1 2">
    <name type="scientific">Pseudomonas fluorescens</name>
    <dbReference type="NCBI Taxonomy" id="294"/>
    <lineage>
        <taxon>Bacteria</taxon>
        <taxon>Pseudomonadati</taxon>
        <taxon>Pseudomonadota</taxon>
        <taxon>Gammaproteobacteria</taxon>
        <taxon>Pseudomonadales</taxon>
        <taxon>Pseudomonadaceae</taxon>
        <taxon>Pseudomonas</taxon>
    </lineage>
</organism>
<dbReference type="PIRSF" id="PIRSF011237">
    <property type="entry name" value="UP2"/>
    <property type="match status" value="1"/>
</dbReference>
<dbReference type="EMBL" id="LACD01000022">
    <property type="protein sequence ID" value="KJZ41730.1"/>
    <property type="molecule type" value="Genomic_DNA"/>
</dbReference>
<sequence>MSDQEKTALQQLQSGLKYLATAGETGRRSLDGMLGPVNGAIGEITGAASELEDLPFVGPAVGAKLQRVMRGVQAAQTKVGQVVATYNKAARAVSQIDERVGMLKEQSARAASAISKIAGKVSPALTTVLPSWAFVTDGTPAPEAVKPFPHLLIIQPLDPKAQPYYFNLDTAAFDSLRRSTEFRWASQERLSRRPAQQGVGMGDEKITLKGQIFPGFKGGLKQLDTLRSIGARLQPLTLTTGYGDVLGTWCLKSVDEDQSALMQGGIPRKQEFTLEFGRYGDDMQNI</sequence>